<dbReference type="GO" id="GO:0005886">
    <property type="term" value="C:plasma membrane"/>
    <property type="evidence" value="ECO:0007669"/>
    <property type="project" value="UniProtKB-SubCell"/>
</dbReference>
<organism evidence="18 19">
    <name type="scientific">SAR86 cluster bacterium BACL1 MAG-120820-bin45</name>
    <dbReference type="NCBI Taxonomy" id="1655612"/>
    <lineage>
        <taxon>Bacteria</taxon>
        <taxon>Pseudomonadati</taxon>
        <taxon>Pseudomonadota</taxon>
        <taxon>Gammaproteobacteria</taxon>
        <taxon>SAR86 cluster</taxon>
    </lineage>
</organism>
<feature type="transmembrane region" description="Helical" evidence="16">
    <location>
        <begin position="377"/>
        <end position="397"/>
    </location>
</feature>
<evidence type="ECO:0000313" key="18">
    <source>
        <dbReference type="EMBL" id="KRO95779.1"/>
    </source>
</evidence>
<keyword evidence="12 16" id="KW-0406">Ion transport</keyword>
<dbReference type="PIRSF" id="PIRSF016055">
    <property type="entry name" value="NADH-UbQ_OxRdtase_B_su"/>
    <property type="match status" value="1"/>
</dbReference>
<evidence type="ECO:0000256" key="8">
    <source>
        <dbReference type="ARBA" id="ARBA00022967"/>
    </source>
</evidence>
<dbReference type="EMBL" id="LICS01000017">
    <property type="protein sequence ID" value="KRO95779.1"/>
    <property type="molecule type" value="Genomic_DNA"/>
</dbReference>
<evidence type="ECO:0000256" key="7">
    <source>
        <dbReference type="ARBA" id="ARBA00022692"/>
    </source>
</evidence>
<keyword evidence="10 16" id="KW-0520">NAD</keyword>
<keyword evidence="1 16" id="KW-0813">Transport</keyword>
<name>A0A0R2UEK9_9GAMM</name>
<evidence type="ECO:0000256" key="13">
    <source>
        <dbReference type="ARBA" id="ARBA00023075"/>
    </source>
</evidence>
<feature type="transmembrane region" description="Helical" evidence="16">
    <location>
        <begin position="151"/>
        <end position="170"/>
    </location>
</feature>
<keyword evidence="3" id="KW-0997">Cell inner membrane</keyword>
<feature type="transmembrane region" description="Helical" evidence="16">
    <location>
        <begin position="323"/>
        <end position="341"/>
    </location>
</feature>
<evidence type="ECO:0000256" key="12">
    <source>
        <dbReference type="ARBA" id="ARBA00023065"/>
    </source>
</evidence>
<keyword evidence="13 16" id="KW-0830">Ubiquinone</keyword>
<dbReference type="Proteomes" id="UP000051027">
    <property type="component" value="Unassembled WGS sequence"/>
</dbReference>
<evidence type="ECO:0000256" key="9">
    <source>
        <dbReference type="ARBA" id="ARBA00022989"/>
    </source>
</evidence>
<dbReference type="PANTHER" id="PTHR30578">
    <property type="entry name" value="ELECTRON TRANSPORT COMPLEX PROTEIN RNFD"/>
    <property type="match status" value="1"/>
</dbReference>
<feature type="modified residue" description="FMN phosphoryl threonine" evidence="16 17">
    <location>
        <position position="237"/>
    </location>
</feature>
<dbReference type="AlphaFoldDB" id="A0A0R2UEK9"/>
<dbReference type="EC" id="7.2.1.1" evidence="16"/>
<keyword evidence="7 16" id="KW-0812">Transmembrane</keyword>
<evidence type="ECO:0000256" key="16">
    <source>
        <dbReference type="HAMAP-Rule" id="MF_00426"/>
    </source>
</evidence>
<evidence type="ECO:0000313" key="19">
    <source>
        <dbReference type="Proteomes" id="UP000051027"/>
    </source>
</evidence>
<feature type="transmembrane region" description="Helical" evidence="16">
    <location>
        <begin position="260"/>
        <end position="286"/>
    </location>
</feature>
<sequence>MKTWLRSTNAKIKHDFMPGGSKAKWFPIYDAIENFIFSSTNKTSNPIHVRDAIDIQRIMVIVWLAAFPAMFFGMYNIGNQTLDYLALVGSNNTNDWHHIIINLVGYSQDSFLSKMWIGAVYFIPIYAVTFAVGILWEILFAVVRKHEINEGLFVSSILFALSCPPDLPLWQAAMGITFGIVIGKEVFGGTGKNFLNPALTGRAFLYFAYPSQLSGDKVWIAGLSDTGVTPAGFSGATPLGYAAEDGLNGLTNNFSWFDAFFGHIPGSVGETSIIAIGIAAIILLATKVASYRIILGTIIGMMAMSSILNIIGSDTNPMFQVPWYWHFVIGSFAFGLVFMATEPVSGSATDTGRWIYGGLIGVTVVLIRVVNPAFPEGMMLAILFANLFAPVIDHMVVSRNIAKRKRALSHE</sequence>
<evidence type="ECO:0000256" key="2">
    <source>
        <dbReference type="ARBA" id="ARBA00022475"/>
    </source>
</evidence>
<reference evidence="18 19" key="1">
    <citation type="submission" date="2015-10" db="EMBL/GenBank/DDBJ databases">
        <title>Metagenome-Assembled Genomes uncover a global brackish microbiome.</title>
        <authorList>
            <person name="Hugerth L.W."/>
            <person name="Larsson J."/>
            <person name="Alneberg J."/>
            <person name="Lindh M.V."/>
            <person name="Legrand C."/>
            <person name="Pinhassi J."/>
            <person name="Andersson A.F."/>
        </authorList>
    </citation>
    <scope>NUCLEOTIDE SEQUENCE [LARGE SCALE GENOMIC DNA]</scope>
    <source>
        <strain evidence="18">BACL1 MAG-120820-bin45</strain>
    </source>
</reference>
<comment type="catalytic activity">
    <reaction evidence="16">
        <text>a ubiquinone + n Na(+)(in) + NADH + H(+) = a ubiquinol + n Na(+)(out) + NAD(+)</text>
        <dbReference type="Rhea" id="RHEA:47748"/>
        <dbReference type="Rhea" id="RHEA-COMP:9565"/>
        <dbReference type="Rhea" id="RHEA-COMP:9566"/>
        <dbReference type="ChEBI" id="CHEBI:15378"/>
        <dbReference type="ChEBI" id="CHEBI:16389"/>
        <dbReference type="ChEBI" id="CHEBI:17976"/>
        <dbReference type="ChEBI" id="CHEBI:29101"/>
        <dbReference type="ChEBI" id="CHEBI:57540"/>
        <dbReference type="ChEBI" id="CHEBI:57945"/>
        <dbReference type="EC" id="7.2.1.1"/>
    </reaction>
</comment>
<dbReference type="GO" id="GO:0055085">
    <property type="term" value="P:transmembrane transport"/>
    <property type="evidence" value="ECO:0007669"/>
    <property type="project" value="InterPro"/>
</dbReference>
<dbReference type="NCBIfam" id="TIGR01937">
    <property type="entry name" value="nqrB"/>
    <property type="match status" value="1"/>
</dbReference>
<evidence type="ECO:0000256" key="17">
    <source>
        <dbReference type="PIRSR" id="PIRSR016055-50"/>
    </source>
</evidence>
<evidence type="ECO:0000256" key="15">
    <source>
        <dbReference type="ARBA" id="ARBA00023201"/>
    </source>
</evidence>
<keyword evidence="9 16" id="KW-1133">Transmembrane helix</keyword>
<keyword evidence="11 16" id="KW-0915">Sodium</keyword>
<dbReference type="GO" id="GO:0022904">
    <property type="term" value="P:respiratory electron transport chain"/>
    <property type="evidence" value="ECO:0007669"/>
    <property type="project" value="InterPro"/>
</dbReference>
<keyword evidence="6 16" id="KW-0288">FMN</keyword>
<proteinExistence type="inferred from homology"/>
<dbReference type="STRING" id="1655612.ABS10_06720"/>
<keyword evidence="8 16" id="KW-1278">Translocase</keyword>
<keyword evidence="2 16" id="KW-1003">Cell membrane</keyword>
<dbReference type="GO" id="GO:0016655">
    <property type="term" value="F:oxidoreductase activity, acting on NAD(P)H, quinone or similar compound as acceptor"/>
    <property type="evidence" value="ECO:0007669"/>
    <property type="project" value="UniProtKB-UniRule"/>
</dbReference>
<evidence type="ECO:0000256" key="14">
    <source>
        <dbReference type="ARBA" id="ARBA00023136"/>
    </source>
</evidence>
<keyword evidence="15 16" id="KW-0739">Sodium transport</keyword>
<dbReference type="PANTHER" id="PTHR30578:SF1">
    <property type="entry name" value="NA(+)-TRANSLOCATING NADH-QUINONE REDUCTASE SUBUNIT B"/>
    <property type="match status" value="1"/>
</dbReference>
<dbReference type="NCBIfam" id="NF003756">
    <property type="entry name" value="PRK05349.1"/>
    <property type="match status" value="1"/>
</dbReference>
<dbReference type="HAMAP" id="MF_00426">
    <property type="entry name" value="NqrB"/>
    <property type="match status" value="1"/>
</dbReference>
<keyword evidence="4 16" id="KW-0597">Phosphoprotein</keyword>
<dbReference type="Pfam" id="PF03116">
    <property type="entry name" value="NQR2_RnfD_RnfE"/>
    <property type="match status" value="1"/>
</dbReference>
<feature type="transmembrane region" description="Helical" evidence="16">
    <location>
        <begin position="353"/>
        <end position="371"/>
    </location>
</feature>
<comment type="caution">
    <text evidence="18">The sequence shown here is derived from an EMBL/GenBank/DDBJ whole genome shotgun (WGS) entry which is preliminary data.</text>
</comment>
<dbReference type="GO" id="GO:0006814">
    <property type="term" value="P:sodium ion transport"/>
    <property type="evidence" value="ECO:0007669"/>
    <property type="project" value="UniProtKB-UniRule"/>
</dbReference>
<feature type="transmembrane region" description="Helical" evidence="16">
    <location>
        <begin position="58"/>
        <end position="77"/>
    </location>
</feature>
<dbReference type="InterPro" id="IPR004338">
    <property type="entry name" value="NqrB/RnfD"/>
</dbReference>
<comment type="subunit">
    <text evidence="16">Composed of six subunits; NqrA, NqrB, NqrC, NqrD, NqrE and NqrF.</text>
</comment>
<dbReference type="GO" id="GO:0010181">
    <property type="term" value="F:FMN binding"/>
    <property type="evidence" value="ECO:0007669"/>
    <property type="project" value="InterPro"/>
</dbReference>
<comment type="similarity">
    <text evidence="16">Belongs to the NqrB/RnfD family.</text>
</comment>
<feature type="transmembrane region" description="Helical" evidence="16">
    <location>
        <begin position="115"/>
        <end position="139"/>
    </location>
</feature>
<comment type="function">
    <text evidence="16">NQR complex catalyzes the reduction of ubiquinone-1 to ubiquinol by two successive reactions, coupled with the transport of Na(+) ions from the cytoplasm to the periplasm. NqrA to NqrE are probably involved in the second step, the conversion of ubisemiquinone to ubiquinol.</text>
</comment>
<evidence type="ECO:0000256" key="4">
    <source>
        <dbReference type="ARBA" id="ARBA00022553"/>
    </source>
</evidence>
<feature type="transmembrane region" description="Helical" evidence="16">
    <location>
        <begin position="293"/>
        <end position="311"/>
    </location>
</feature>
<evidence type="ECO:0000256" key="5">
    <source>
        <dbReference type="ARBA" id="ARBA00022630"/>
    </source>
</evidence>
<accession>A0A0R2UEK9</accession>
<comment type="cofactor">
    <cofactor evidence="16 17">
        <name>FMN</name>
        <dbReference type="ChEBI" id="CHEBI:58210"/>
    </cofactor>
</comment>
<evidence type="ECO:0000256" key="1">
    <source>
        <dbReference type="ARBA" id="ARBA00022448"/>
    </source>
</evidence>
<evidence type="ECO:0000256" key="10">
    <source>
        <dbReference type="ARBA" id="ARBA00023027"/>
    </source>
</evidence>
<evidence type="ECO:0000256" key="6">
    <source>
        <dbReference type="ARBA" id="ARBA00022643"/>
    </source>
</evidence>
<comment type="subcellular location">
    <subcellularLocation>
        <location evidence="16">Cell membrane</location>
        <topology evidence="16">Multi-pass membrane protein</topology>
    </subcellularLocation>
</comment>
<keyword evidence="14 16" id="KW-0472">Membrane</keyword>
<dbReference type="InterPro" id="IPR010966">
    <property type="entry name" value="NqrB"/>
</dbReference>
<gene>
    <name evidence="16" type="primary">nqrB</name>
    <name evidence="18" type="ORF">ABS10_06720</name>
</gene>
<evidence type="ECO:0000256" key="3">
    <source>
        <dbReference type="ARBA" id="ARBA00022519"/>
    </source>
</evidence>
<keyword evidence="5 16" id="KW-0285">Flavoprotein</keyword>
<protein>
    <recommendedName>
        <fullName evidence="16">Na(+)-translocating NADH-quinone reductase subunit B</fullName>
        <shortName evidence="16">Na(+)-NQR subunit B</shortName>
        <shortName evidence="16">Na(+)-translocating NQR subunit B</shortName>
        <ecNumber evidence="16">7.2.1.1</ecNumber>
    </recommendedName>
    <alternativeName>
        <fullName evidence="16">NQR complex subunit B</fullName>
    </alternativeName>
    <alternativeName>
        <fullName evidence="16">NQR-1 subunit B</fullName>
    </alternativeName>
</protein>
<evidence type="ECO:0000256" key="11">
    <source>
        <dbReference type="ARBA" id="ARBA00023053"/>
    </source>
</evidence>